<dbReference type="PANTHER" id="PTHR43037:SF1">
    <property type="entry name" value="BLL1128 PROTEIN"/>
    <property type="match status" value="1"/>
</dbReference>
<dbReference type="STRING" id="262004.SAMN04489796_1011086"/>
<feature type="signal peptide" evidence="2">
    <location>
        <begin position="1"/>
        <end position="22"/>
    </location>
</feature>
<reference evidence="5" key="1">
    <citation type="submission" date="2016-10" db="EMBL/GenBank/DDBJ databases">
        <authorList>
            <person name="Varghese N."/>
            <person name="Submissions S."/>
        </authorList>
    </citation>
    <scope>NUCLEOTIDE SEQUENCE [LARGE SCALE GENOMIC DNA]</scope>
    <source>
        <strain evidence="5">DSM 15363</strain>
    </source>
</reference>
<gene>
    <name evidence="4" type="ORF">SAMN04489796_1011086</name>
</gene>
<name>A0A1G7YN60_9FLAO</name>
<accession>A0A1G7YN60</accession>
<dbReference type="Gene3D" id="3.40.50.1820">
    <property type="entry name" value="alpha/beta hydrolase"/>
    <property type="match status" value="1"/>
</dbReference>
<feature type="chain" id="PRO_5011637958" evidence="2">
    <location>
        <begin position="23"/>
        <end position="268"/>
    </location>
</feature>
<feature type="domain" description="Phospholipase/carboxylesterase/thioesterase" evidence="3">
    <location>
        <begin position="57"/>
        <end position="249"/>
    </location>
</feature>
<dbReference type="OrthoDB" id="9764953at2"/>
<dbReference type="EMBL" id="FNCZ01000001">
    <property type="protein sequence ID" value="SDG97963.1"/>
    <property type="molecule type" value="Genomic_DNA"/>
</dbReference>
<dbReference type="GO" id="GO:0016787">
    <property type="term" value="F:hydrolase activity"/>
    <property type="evidence" value="ECO:0007669"/>
    <property type="project" value="UniProtKB-KW"/>
</dbReference>
<evidence type="ECO:0000313" key="4">
    <source>
        <dbReference type="EMBL" id="SDG97963.1"/>
    </source>
</evidence>
<keyword evidence="1 2" id="KW-0732">Signal</keyword>
<keyword evidence="5" id="KW-1185">Reference proteome</keyword>
<evidence type="ECO:0000256" key="2">
    <source>
        <dbReference type="SAM" id="SignalP"/>
    </source>
</evidence>
<dbReference type="InterPro" id="IPR050955">
    <property type="entry name" value="Plant_Biomass_Hydrol_Est"/>
</dbReference>
<dbReference type="Proteomes" id="UP000199492">
    <property type="component" value="Unassembled WGS sequence"/>
</dbReference>
<dbReference type="Pfam" id="PF02230">
    <property type="entry name" value="Abhydrolase_2"/>
    <property type="match status" value="1"/>
</dbReference>
<proteinExistence type="predicted"/>
<dbReference type="SUPFAM" id="SSF53474">
    <property type="entry name" value="alpha/beta-Hydrolases"/>
    <property type="match status" value="1"/>
</dbReference>
<dbReference type="PROSITE" id="PS51257">
    <property type="entry name" value="PROKAR_LIPOPROTEIN"/>
    <property type="match status" value="1"/>
</dbReference>
<dbReference type="RefSeq" id="WP_092466532.1">
    <property type="nucleotide sequence ID" value="NZ_FNCZ01000001.1"/>
</dbReference>
<dbReference type="InterPro" id="IPR029058">
    <property type="entry name" value="AB_hydrolase_fold"/>
</dbReference>
<protein>
    <submittedName>
        <fullName evidence="4">Alpha/beta hydrolase family protein</fullName>
    </submittedName>
</protein>
<evidence type="ECO:0000256" key="1">
    <source>
        <dbReference type="ARBA" id="ARBA00022729"/>
    </source>
</evidence>
<evidence type="ECO:0000313" key="5">
    <source>
        <dbReference type="Proteomes" id="UP000199492"/>
    </source>
</evidence>
<dbReference type="AlphaFoldDB" id="A0A1G7YN60"/>
<dbReference type="InterPro" id="IPR003140">
    <property type="entry name" value="PLipase/COase/thioEstase"/>
</dbReference>
<sequence>MKHQLLTLIFSVVIFSSCAVKAQQAESSKELFSYENHIVNGDTLNYRMLLPKDFDESKTYPLVLFLHGAGERGNDNKRQLAHGSKLFLNETIRDSLPAIVIFPQSPRNDYWSKLEADRSTKPITFKYKYNEAPTTAMALVMDLMDEMVAKPYVKTDQVYSMGLSMGGMGTFEIIYRKSEMFAAAIPICGGGDPASVTAYAKTVPLWILHGAKDDVVDPKLSLNMASAIISAGGFPKLTLYDFANHNSWDPAFAEPELLNWLFSNTKLK</sequence>
<dbReference type="PANTHER" id="PTHR43037">
    <property type="entry name" value="UNNAMED PRODUCT-RELATED"/>
    <property type="match status" value="1"/>
</dbReference>
<evidence type="ECO:0000259" key="3">
    <source>
        <dbReference type="Pfam" id="PF02230"/>
    </source>
</evidence>
<organism evidence="4 5">
    <name type="scientific">Winogradskyella thalassocola</name>
    <dbReference type="NCBI Taxonomy" id="262004"/>
    <lineage>
        <taxon>Bacteria</taxon>
        <taxon>Pseudomonadati</taxon>
        <taxon>Bacteroidota</taxon>
        <taxon>Flavobacteriia</taxon>
        <taxon>Flavobacteriales</taxon>
        <taxon>Flavobacteriaceae</taxon>
        <taxon>Winogradskyella</taxon>
    </lineage>
</organism>
<keyword evidence="4" id="KW-0378">Hydrolase</keyword>